<evidence type="ECO:0000256" key="1">
    <source>
        <dbReference type="SAM" id="MobiDB-lite"/>
    </source>
</evidence>
<organism evidence="2 3">
    <name type="scientific">Nibricoccus aquaticus</name>
    <dbReference type="NCBI Taxonomy" id="2576891"/>
    <lineage>
        <taxon>Bacteria</taxon>
        <taxon>Pseudomonadati</taxon>
        <taxon>Verrucomicrobiota</taxon>
        <taxon>Opitutia</taxon>
        <taxon>Opitutales</taxon>
        <taxon>Opitutaceae</taxon>
        <taxon>Nibricoccus</taxon>
    </lineage>
</organism>
<dbReference type="SUPFAM" id="SSF69754">
    <property type="entry name" value="Ribosome binding protein Y (YfiA homologue)"/>
    <property type="match status" value="1"/>
</dbReference>
<proteinExistence type="predicted"/>
<feature type="region of interest" description="Disordered" evidence="1">
    <location>
        <begin position="94"/>
        <end position="116"/>
    </location>
</feature>
<dbReference type="EMBL" id="CP023344">
    <property type="protein sequence ID" value="ATC64370.1"/>
    <property type="molecule type" value="Genomic_DNA"/>
</dbReference>
<accession>A0A290QAZ9</accession>
<dbReference type="Proteomes" id="UP000217265">
    <property type="component" value="Chromosome"/>
</dbReference>
<protein>
    <recommendedName>
        <fullName evidence="4">Ribosomal subunit interface protein</fullName>
    </recommendedName>
</protein>
<sequence>MKLTIRNFTTRSAHALDSLIETRLIALAGRVRIDDATVLVEHRADASPPFRVEIHVAVPGPDLSTERIDNTPVQAFTRAVEDIENRLRERSLKRLGRASSRAHRTSRHMRSARICR</sequence>
<evidence type="ECO:0008006" key="4">
    <source>
        <dbReference type="Google" id="ProtNLM"/>
    </source>
</evidence>
<dbReference type="KEGG" id="vbh:CMV30_10610"/>
<dbReference type="Gene3D" id="3.30.160.100">
    <property type="entry name" value="Ribosome hibernation promotion factor-like"/>
    <property type="match status" value="1"/>
</dbReference>
<dbReference type="OrthoDB" id="200312at2"/>
<gene>
    <name evidence="2" type="ORF">CMV30_10610</name>
</gene>
<dbReference type="InterPro" id="IPR036567">
    <property type="entry name" value="RHF-like"/>
</dbReference>
<keyword evidence="3" id="KW-1185">Reference proteome</keyword>
<name>A0A290QAZ9_9BACT</name>
<dbReference type="RefSeq" id="WP_096056002.1">
    <property type="nucleotide sequence ID" value="NZ_CP023344.1"/>
</dbReference>
<evidence type="ECO:0000313" key="2">
    <source>
        <dbReference type="EMBL" id="ATC64370.1"/>
    </source>
</evidence>
<reference evidence="2 3" key="1">
    <citation type="submission" date="2017-09" db="EMBL/GenBank/DDBJ databases">
        <title>Complete genome sequence of Verrucomicrobial strain HZ-65, isolated from freshwater.</title>
        <authorList>
            <person name="Choi A."/>
        </authorList>
    </citation>
    <scope>NUCLEOTIDE SEQUENCE [LARGE SCALE GENOMIC DNA]</scope>
    <source>
        <strain evidence="2 3">HZ-65</strain>
    </source>
</reference>
<evidence type="ECO:0000313" key="3">
    <source>
        <dbReference type="Proteomes" id="UP000217265"/>
    </source>
</evidence>
<dbReference type="Pfam" id="PF02482">
    <property type="entry name" value="Ribosomal_S30AE"/>
    <property type="match status" value="1"/>
</dbReference>
<dbReference type="InterPro" id="IPR003489">
    <property type="entry name" value="RHF/RaiA"/>
</dbReference>
<dbReference type="AlphaFoldDB" id="A0A290QAZ9"/>